<protein>
    <submittedName>
        <fullName evidence="2">Aminoacylase</fullName>
    </submittedName>
    <submittedName>
        <fullName evidence="3">N-acyl-D-amino-acid deacylase</fullName>
    </submittedName>
</protein>
<keyword evidence="4" id="KW-1185">Reference proteome</keyword>
<feature type="domain" description="Amidohydrolase 3" evidence="1">
    <location>
        <begin position="47"/>
        <end position="510"/>
    </location>
</feature>
<dbReference type="AlphaFoldDB" id="A0A0D1XMH1"/>
<dbReference type="EMBL" id="LGUG01000004">
    <property type="protein sequence ID" value="KON97504.1"/>
    <property type="molecule type" value="Genomic_DNA"/>
</dbReference>
<dbReference type="PANTHER" id="PTHR11647:SF1">
    <property type="entry name" value="COLLAPSIN RESPONSE MEDIATOR PROTEIN"/>
    <property type="match status" value="1"/>
</dbReference>
<dbReference type="Gene3D" id="2.30.40.10">
    <property type="entry name" value="Urease, subunit C, domain 1"/>
    <property type="match status" value="1"/>
</dbReference>
<evidence type="ECO:0000313" key="3">
    <source>
        <dbReference type="EMBL" id="SDK40447.1"/>
    </source>
</evidence>
<proteinExistence type="predicted"/>
<sequence>MTVFDFVIRNGMVCDGSGNPWTRLDIGVSNGRIRRIKKGIEEKGRYEIDAGGLVVSPGFIDPHSHSDLWCMKPQVHYIRALQGITTEVFGQDGISVAPISESTKPLWQKQLKGLNGDIGSWPWNTVEEYLGYLDQMKMVGNATYLIPHGAVRTLVMGFEGRAAKVDEIRLMGELVEEGMKQGAFGVSSGIQYPPCVYADKEELSEICKSAAKYDGCFMVHIRNESNQSLEALDEVIDVARMSGVRLHVSHFKVCGNVNRDKFSVALEKLDAARAEGVEVTFDQYPYTAASTVFHAVLPPWMHDGGTEDMLARLQNPQTREKIKWDMANNGEYDNTVKNNGWENIVIASVASEKNREIQGKSVAEIAKLWGKSPDDTAMDLLIEEEAAITMIIHWGEDEDVIKAMQHPLQMVGSDGVFGGKPHPRLYGSFPRVLGHYAREKKVFPIWEAVRRMTHAPAQLLRLPDRGLIREGYQADIVVFNPNTVLDRATYHEPLQECVGIEHVLVNGAWVVKDGCFTGATAGKVIRRQLT</sequence>
<dbReference type="RefSeq" id="WP_043067041.1">
    <property type="nucleotide sequence ID" value="NZ_BJOA01000201.1"/>
</dbReference>
<dbReference type="SUPFAM" id="SSF51338">
    <property type="entry name" value="Composite domain of metallo-dependent hydrolases"/>
    <property type="match status" value="1"/>
</dbReference>
<reference evidence="3 5" key="2">
    <citation type="submission" date="2016-10" db="EMBL/GenBank/DDBJ databases">
        <authorList>
            <person name="de Groot N.N."/>
        </authorList>
    </citation>
    <scope>NUCLEOTIDE SEQUENCE [LARGE SCALE GENOMIC DNA]</scope>
    <source>
        <strain evidence="3 5">DSM 2895</strain>
    </source>
</reference>
<dbReference type="Proteomes" id="UP000182836">
    <property type="component" value="Unassembled WGS sequence"/>
</dbReference>
<dbReference type="Pfam" id="PF07969">
    <property type="entry name" value="Amidohydro_3"/>
    <property type="match status" value="1"/>
</dbReference>
<evidence type="ECO:0000313" key="5">
    <source>
        <dbReference type="Proteomes" id="UP000182836"/>
    </source>
</evidence>
<dbReference type="CDD" id="cd01297">
    <property type="entry name" value="D-aminoacylase"/>
    <property type="match status" value="1"/>
</dbReference>
<dbReference type="GO" id="GO:0005829">
    <property type="term" value="C:cytosol"/>
    <property type="evidence" value="ECO:0007669"/>
    <property type="project" value="TreeGrafter"/>
</dbReference>
<dbReference type="Gene3D" id="3.30.1490.130">
    <property type="entry name" value="D-aminoacylase. Domain 3"/>
    <property type="match status" value="1"/>
</dbReference>
<accession>A0A0D1XMH1</accession>
<dbReference type="InterPro" id="IPR011059">
    <property type="entry name" value="Metal-dep_hydrolase_composite"/>
</dbReference>
<dbReference type="PATRIC" id="fig|47500.8.peg.1861"/>
<evidence type="ECO:0000259" key="1">
    <source>
        <dbReference type="Pfam" id="PF07969"/>
    </source>
</evidence>
<dbReference type="InterPro" id="IPR013108">
    <property type="entry name" value="Amidohydro_3"/>
</dbReference>
<dbReference type="SUPFAM" id="SSF51556">
    <property type="entry name" value="Metallo-dependent hydrolases"/>
    <property type="match status" value="1"/>
</dbReference>
<dbReference type="InterPro" id="IPR050378">
    <property type="entry name" value="Metallo-dep_Hydrolases_sf"/>
</dbReference>
<dbReference type="Proteomes" id="UP000037269">
    <property type="component" value="Unassembled WGS sequence"/>
</dbReference>
<evidence type="ECO:0000313" key="4">
    <source>
        <dbReference type="Proteomes" id="UP000037269"/>
    </source>
</evidence>
<dbReference type="GO" id="GO:0016812">
    <property type="term" value="F:hydrolase activity, acting on carbon-nitrogen (but not peptide) bonds, in cyclic amides"/>
    <property type="evidence" value="ECO:0007669"/>
    <property type="project" value="TreeGrafter"/>
</dbReference>
<gene>
    <name evidence="2" type="ORF">AF333_20565</name>
    <name evidence="3" type="ORF">SAMN04487909_15312</name>
</gene>
<dbReference type="InterPro" id="IPR023100">
    <property type="entry name" value="D-aminoacylase_insert_dom_sf"/>
</dbReference>
<dbReference type="Gene3D" id="3.20.20.140">
    <property type="entry name" value="Metal-dependent hydrolases"/>
    <property type="match status" value="1"/>
</dbReference>
<dbReference type="InterPro" id="IPR032466">
    <property type="entry name" value="Metal_Hydrolase"/>
</dbReference>
<dbReference type="GeneID" id="42307547"/>
<name>A0A0D1XMH1_ANEMI</name>
<reference evidence="2 4" key="1">
    <citation type="submission" date="2015-07" db="EMBL/GenBank/DDBJ databases">
        <title>Fjat-14205 dsm 2895.</title>
        <authorList>
            <person name="Liu B."/>
            <person name="Wang J."/>
            <person name="Zhu Y."/>
            <person name="Liu G."/>
            <person name="Chen Q."/>
            <person name="Chen Z."/>
            <person name="Lan J."/>
            <person name="Che J."/>
            <person name="Ge C."/>
            <person name="Shi H."/>
            <person name="Pan Z."/>
            <person name="Liu X."/>
        </authorList>
    </citation>
    <scope>NUCLEOTIDE SEQUENCE [LARGE SCALE GENOMIC DNA]</scope>
    <source>
        <strain evidence="2 4">DSM 2895</strain>
    </source>
</reference>
<dbReference type="GO" id="GO:0016811">
    <property type="term" value="F:hydrolase activity, acting on carbon-nitrogen (but not peptide) bonds, in linear amides"/>
    <property type="evidence" value="ECO:0007669"/>
    <property type="project" value="InterPro"/>
</dbReference>
<dbReference type="EMBL" id="FNED01000053">
    <property type="protein sequence ID" value="SDK40447.1"/>
    <property type="molecule type" value="Genomic_DNA"/>
</dbReference>
<dbReference type="STRING" id="47500.AF333_20565"/>
<dbReference type="PANTHER" id="PTHR11647">
    <property type="entry name" value="HYDRANTOINASE/DIHYDROPYRIMIDINASE FAMILY MEMBER"/>
    <property type="match status" value="1"/>
</dbReference>
<organism evidence="2 4">
    <name type="scientific">Aneurinibacillus migulanus</name>
    <name type="common">Bacillus migulanus</name>
    <dbReference type="NCBI Taxonomy" id="47500"/>
    <lineage>
        <taxon>Bacteria</taxon>
        <taxon>Bacillati</taxon>
        <taxon>Bacillota</taxon>
        <taxon>Bacilli</taxon>
        <taxon>Bacillales</taxon>
        <taxon>Paenibacillaceae</taxon>
        <taxon>Aneurinibacillus group</taxon>
        <taxon>Aneurinibacillus</taxon>
    </lineage>
</organism>
<evidence type="ECO:0000313" key="2">
    <source>
        <dbReference type="EMBL" id="KON97504.1"/>
    </source>
</evidence>